<evidence type="ECO:0000313" key="5">
    <source>
        <dbReference type="Proteomes" id="UP000630353"/>
    </source>
</evidence>
<dbReference type="InterPro" id="IPR043129">
    <property type="entry name" value="ATPase_NBD"/>
</dbReference>
<dbReference type="InterPro" id="IPR031730">
    <property type="entry name" value="Carbam_trans_C"/>
</dbReference>
<feature type="domain" description="Carbamoyltransferase C-terminal" evidence="3">
    <location>
        <begin position="496"/>
        <end position="655"/>
    </location>
</feature>
<evidence type="ECO:0000256" key="1">
    <source>
        <dbReference type="ARBA" id="ARBA00006129"/>
    </source>
</evidence>
<reference evidence="4" key="2">
    <citation type="submission" date="2020-09" db="EMBL/GenBank/DDBJ databases">
        <authorList>
            <person name="Sun Q."/>
            <person name="Kim S."/>
        </authorList>
    </citation>
    <scope>NUCLEOTIDE SEQUENCE</scope>
    <source>
        <strain evidence="4">KCTC 42651</strain>
    </source>
</reference>
<dbReference type="Proteomes" id="UP000630353">
    <property type="component" value="Unassembled WGS sequence"/>
</dbReference>
<organism evidence="4 5">
    <name type="scientific">Thalassobaculum fulvum</name>
    <dbReference type="NCBI Taxonomy" id="1633335"/>
    <lineage>
        <taxon>Bacteria</taxon>
        <taxon>Pseudomonadati</taxon>
        <taxon>Pseudomonadota</taxon>
        <taxon>Alphaproteobacteria</taxon>
        <taxon>Rhodospirillales</taxon>
        <taxon>Thalassobaculaceae</taxon>
        <taxon>Thalassobaculum</taxon>
    </lineage>
</organism>
<dbReference type="RefSeq" id="WP_189987320.1">
    <property type="nucleotide sequence ID" value="NZ_BMZS01000001.1"/>
</dbReference>
<dbReference type="Pfam" id="PF02543">
    <property type="entry name" value="Carbam_trans_N"/>
    <property type="match status" value="1"/>
</dbReference>
<keyword evidence="5" id="KW-1185">Reference proteome</keyword>
<evidence type="ECO:0000259" key="3">
    <source>
        <dbReference type="Pfam" id="PF16861"/>
    </source>
</evidence>
<gene>
    <name evidence="4" type="ORF">GCM10017083_04990</name>
</gene>
<sequence>MLILGLTVAHDAGVALVDDGRVVGLVQRERWDRRKRSALVTPDFLEVALGRLGVGWNQVDVVAISACQAWPFLFTDPARFRFKVTGSFADGLKVPAETAGIAARSMPALERHREATRLRVQEIARGMYGEYLSDDPSGLAFDRNAEICVEWPYYSTFWTRKIFGGAAPAQAIADSVRNSRPGLGYMGATATFDGVEKPAVIVPHHLAHAAYAFYQSGEDRAAVATLDNGDVASPTGGYPGGILAEGQGLRLRVLDFRFAFEGHFYQRMAEHIGLGHGGGAGKLMGLAPYGEPAYFDDGLVGNALEVFGEHYCRGGKDHRNHVIARVLAAAESAAAADDRLAGLVDGIDPSGFGAGDVTVQKTRLAATAQKLMEESSLAALRSMHAGYAQAGTPPAAVVLGGGVALNCPANTRMALEGPFGRVRVPPAVDDSGLPLGAAQAVAHDLFGLPRPAVDPDSADAAYLGGEYAAAAVDRAIRDAGDAVRVVPTDDPARDAAAALAADQVVAWFEGRSEVGPRALGHRSILADPRRAENWRRVNRLKKREEWRPFAPAVLKEKAAAWFDGPLPSAHMLFTARVKGRELPAITHVDGSARVQTVGTDCGGFRKVLEAFDAATGVPVVMNTSFNGPGEPIVETPEEAVGFLLSSEIDAVYVEGRKLVRSE</sequence>
<dbReference type="InterPro" id="IPR038152">
    <property type="entry name" value="Carbam_trans_C_sf"/>
</dbReference>
<evidence type="ECO:0000313" key="4">
    <source>
        <dbReference type="EMBL" id="GHD41069.1"/>
    </source>
</evidence>
<dbReference type="Pfam" id="PF16861">
    <property type="entry name" value="Carbam_trans_C"/>
    <property type="match status" value="1"/>
</dbReference>
<accession>A0A919CMZ6</accession>
<dbReference type="InterPro" id="IPR003696">
    <property type="entry name" value="Carbtransf_dom"/>
</dbReference>
<protein>
    <recommendedName>
        <fullName evidence="6">Carbamoyltransferase</fullName>
    </recommendedName>
</protein>
<dbReference type="PANTHER" id="PTHR34847">
    <property type="entry name" value="NODULATION PROTEIN U"/>
    <property type="match status" value="1"/>
</dbReference>
<proteinExistence type="inferred from homology"/>
<dbReference type="CDD" id="cd24033">
    <property type="entry name" value="ASKHA_NBD_NodU_CmcH-like_N"/>
    <property type="match status" value="1"/>
</dbReference>
<evidence type="ECO:0000259" key="2">
    <source>
        <dbReference type="Pfam" id="PF02543"/>
    </source>
</evidence>
<dbReference type="AlphaFoldDB" id="A0A919CMZ6"/>
<dbReference type="PANTHER" id="PTHR34847:SF1">
    <property type="entry name" value="NODULATION PROTEIN U"/>
    <property type="match status" value="1"/>
</dbReference>
<dbReference type="Gene3D" id="3.90.870.20">
    <property type="entry name" value="Carbamoyltransferase, C-terminal domain"/>
    <property type="match status" value="1"/>
</dbReference>
<name>A0A919CMZ6_9PROT</name>
<comment type="similarity">
    <text evidence="1">Belongs to the NodU/CmcH family.</text>
</comment>
<comment type="caution">
    <text evidence="4">The sequence shown here is derived from an EMBL/GenBank/DDBJ whole genome shotgun (WGS) entry which is preliminary data.</text>
</comment>
<evidence type="ECO:0008006" key="6">
    <source>
        <dbReference type="Google" id="ProtNLM"/>
    </source>
</evidence>
<dbReference type="EMBL" id="BMZS01000001">
    <property type="protein sequence ID" value="GHD41069.1"/>
    <property type="molecule type" value="Genomic_DNA"/>
</dbReference>
<feature type="domain" description="Carbamoyltransferase" evidence="2">
    <location>
        <begin position="197"/>
        <end position="438"/>
    </location>
</feature>
<dbReference type="SUPFAM" id="SSF53067">
    <property type="entry name" value="Actin-like ATPase domain"/>
    <property type="match status" value="1"/>
</dbReference>
<reference evidence="4" key="1">
    <citation type="journal article" date="2014" name="Int. J. Syst. Evol. Microbiol.">
        <title>Complete genome sequence of Corynebacterium casei LMG S-19264T (=DSM 44701T), isolated from a smear-ripened cheese.</title>
        <authorList>
            <consortium name="US DOE Joint Genome Institute (JGI-PGF)"/>
            <person name="Walter F."/>
            <person name="Albersmeier A."/>
            <person name="Kalinowski J."/>
            <person name="Ruckert C."/>
        </authorList>
    </citation>
    <scope>NUCLEOTIDE SEQUENCE</scope>
    <source>
        <strain evidence="4">KCTC 42651</strain>
    </source>
</reference>
<dbReference type="Gene3D" id="3.30.420.40">
    <property type="match status" value="3"/>
</dbReference>
<dbReference type="InterPro" id="IPR051338">
    <property type="entry name" value="NodU/CmcH_Carbamoyltrnsfr"/>
</dbReference>
<dbReference type="GO" id="GO:0003824">
    <property type="term" value="F:catalytic activity"/>
    <property type="evidence" value="ECO:0007669"/>
    <property type="project" value="InterPro"/>
</dbReference>